<dbReference type="GO" id="GO:0140098">
    <property type="term" value="F:catalytic activity, acting on RNA"/>
    <property type="evidence" value="ECO:0007669"/>
    <property type="project" value="UniProtKB-ARBA"/>
</dbReference>
<keyword evidence="6" id="KW-1185">Reference proteome</keyword>
<dbReference type="AlphaFoldDB" id="A0ABD4T4C5"/>
<dbReference type="InterPro" id="IPR006145">
    <property type="entry name" value="PsdUridine_synth_RsuA/RluA"/>
</dbReference>
<comment type="function">
    <text evidence="3">Responsible for synthesis of pseudouridine from uracil.</text>
</comment>
<dbReference type="InterPro" id="IPR020103">
    <property type="entry name" value="PsdUridine_synth_cat_dom_sf"/>
</dbReference>
<dbReference type="PANTHER" id="PTHR21600">
    <property type="entry name" value="MITOCHONDRIAL RNA PSEUDOURIDINE SYNTHASE"/>
    <property type="match status" value="1"/>
</dbReference>
<evidence type="ECO:0000259" key="4">
    <source>
        <dbReference type="Pfam" id="PF00849"/>
    </source>
</evidence>
<keyword evidence="3" id="KW-0413">Isomerase</keyword>
<dbReference type="InterPro" id="IPR006225">
    <property type="entry name" value="PsdUridine_synth_RluC/D"/>
</dbReference>
<accession>A0ABD4T4C5</accession>
<sequence>MNQGWTYVNLVKPAEAGLSVLEFYTQRYRHSSRQDWADRIARGHITLNDQPTTAESRLQTGQTLAYWRSPWPEPQVPLTFSTLYEDDLLWVVNKPSGLPVLPGGEFLEHTLLGQIRLRYPPPLPYPVHRLGRGTSGIVLLARTAAARSELCRQMRDRHIQKTYRALVGPGPIPETFQINQPIGRLPYPQLGFLYAATATGKPAQTQGTVIERRSRSTLLEVNILTGRPHQIRIHLASLGFPLLGDPIYGKGGLPKILNPPTTRLPCGPGETGAKPSDLGYWLHAYQLGFCHPGSRKDLHLTCAPPPILEQS</sequence>
<dbReference type="GO" id="GO:0006396">
    <property type="term" value="P:RNA processing"/>
    <property type="evidence" value="ECO:0007669"/>
    <property type="project" value="UniProtKB-ARBA"/>
</dbReference>
<dbReference type="Pfam" id="PF00849">
    <property type="entry name" value="PseudoU_synth_2"/>
    <property type="match status" value="1"/>
</dbReference>
<evidence type="ECO:0000256" key="2">
    <source>
        <dbReference type="ARBA" id="ARBA00010876"/>
    </source>
</evidence>
<dbReference type="InterPro" id="IPR050188">
    <property type="entry name" value="RluA_PseudoU_synthase"/>
</dbReference>
<name>A0ABD4T4C5_9CYAN</name>
<evidence type="ECO:0000313" key="5">
    <source>
        <dbReference type="EMBL" id="MCM1983185.1"/>
    </source>
</evidence>
<evidence type="ECO:0000256" key="1">
    <source>
        <dbReference type="ARBA" id="ARBA00000073"/>
    </source>
</evidence>
<organism evidence="5 6">
    <name type="scientific">Lyngbya confervoides BDU141951</name>
    <dbReference type="NCBI Taxonomy" id="1574623"/>
    <lineage>
        <taxon>Bacteria</taxon>
        <taxon>Bacillati</taxon>
        <taxon>Cyanobacteriota</taxon>
        <taxon>Cyanophyceae</taxon>
        <taxon>Oscillatoriophycideae</taxon>
        <taxon>Oscillatoriales</taxon>
        <taxon>Microcoleaceae</taxon>
        <taxon>Lyngbya</taxon>
    </lineage>
</organism>
<evidence type="ECO:0000256" key="3">
    <source>
        <dbReference type="RuleBase" id="RU362028"/>
    </source>
</evidence>
<proteinExistence type="inferred from homology"/>
<dbReference type="InterPro" id="IPR006224">
    <property type="entry name" value="PsdUridine_synth_RluA-like_CS"/>
</dbReference>
<dbReference type="CDD" id="cd02869">
    <property type="entry name" value="PseudoU_synth_RluA_like"/>
    <property type="match status" value="1"/>
</dbReference>
<evidence type="ECO:0000313" key="6">
    <source>
        <dbReference type="Proteomes" id="UP000031561"/>
    </source>
</evidence>
<dbReference type="Gene3D" id="3.30.2350.10">
    <property type="entry name" value="Pseudouridine synthase"/>
    <property type="match status" value="1"/>
</dbReference>
<dbReference type="PANTHER" id="PTHR21600:SF88">
    <property type="entry name" value="RNA PSEUDOURIDINE SYNTHASE 5"/>
    <property type="match status" value="1"/>
</dbReference>
<gene>
    <name evidence="5" type="ORF">QQ91_0010160</name>
</gene>
<dbReference type="EMBL" id="JTHE03000058">
    <property type="protein sequence ID" value="MCM1983185.1"/>
    <property type="molecule type" value="Genomic_DNA"/>
</dbReference>
<comment type="catalytic activity">
    <reaction evidence="1 3">
        <text>a uridine in RNA = a pseudouridine in RNA</text>
        <dbReference type="Rhea" id="RHEA:48348"/>
        <dbReference type="Rhea" id="RHEA-COMP:12068"/>
        <dbReference type="Rhea" id="RHEA-COMP:12069"/>
        <dbReference type="ChEBI" id="CHEBI:65314"/>
        <dbReference type="ChEBI" id="CHEBI:65315"/>
    </reaction>
</comment>
<dbReference type="GO" id="GO:0001522">
    <property type="term" value="P:pseudouridine synthesis"/>
    <property type="evidence" value="ECO:0007669"/>
    <property type="project" value="UniProtKB-ARBA"/>
</dbReference>
<dbReference type="PROSITE" id="PS01129">
    <property type="entry name" value="PSI_RLU"/>
    <property type="match status" value="1"/>
</dbReference>
<dbReference type="SUPFAM" id="SSF55120">
    <property type="entry name" value="Pseudouridine synthase"/>
    <property type="match status" value="1"/>
</dbReference>
<dbReference type="EC" id="5.4.99.-" evidence="3"/>
<protein>
    <recommendedName>
        <fullName evidence="3">Pseudouridine synthase</fullName>
        <ecNumber evidence="3">5.4.99.-</ecNumber>
    </recommendedName>
</protein>
<comment type="similarity">
    <text evidence="2 3">Belongs to the pseudouridine synthase RluA family.</text>
</comment>
<dbReference type="GO" id="GO:0009982">
    <property type="term" value="F:pseudouridine synthase activity"/>
    <property type="evidence" value="ECO:0007669"/>
    <property type="project" value="UniProtKB-ARBA"/>
</dbReference>
<dbReference type="Proteomes" id="UP000031561">
    <property type="component" value="Unassembled WGS sequence"/>
</dbReference>
<feature type="domain" description="Pseudouridine synthase RsuA/RluA-like" evidence="4">
    <location>
        <begin position="89"/>
        <end position="237"/>
    </location>
</feature>
<reference evidence="5 6" key="1">
    <citation type="journal article" date="2015" name="Genome Announc.">
        <title>Draft Genome Sequence of Filamentous Marine Cyanobacterium Lyngbya confervoides Strain BDU141951.</title>
        <authorList>
            <person name="Chandrababunaidu M.M."/>
            <person name="Sen D."/>
            <person name="Tripathy S."/>
        </authorList>
    </citation>
    <scope>NUCLEOTIDE SEQUENCE [LARGE SCALE GENOMIC DNA]</scope>
    <source>
        <strain evidence="5 6">BDU141951</strain>
    </source>
</reference>
<dbReference type="NCBIfam" id="TIGR00005">
    <property type="entry name" value="rluA_subfam"/>
    <property type="match status" value="1"/>
</dbReference>
<comment type="caution">
    <text evidence="5">The sequence shown here is derived from an EMBL/GenBank/DDBJ whole genome shotgun (WGS) entry which is preliminary data.</text>
</comment>
<dbReference type="RefSeq" id="WP_166282070.1">
    <property type="nucleotide sequence ID" value="NZ_JTHE03000058.1"/>
</dbReference>